<dbReference type="SUPFAM" id="SSF54211">
    <property type="entry name" value="Ribosomal protein S5 domain 2-like"/>
    <property type="match status" value="1"/>
</dbReference>
<evidence type="ECO:0000259" key="10">
    <source>
        <dbReference type="Pfam" id="PF00288"/>
    </source>
</evidence>
<keyword evidence="13" id="KW-1185">Reference proteome</keyword>
<comment type="caution">
    <text evidence="12">The sequence shown here is derived from an EMBL/GenBank/DDBJ whole genome shotgun (WGS) entry which is preliminary data.</text>
</comment>
<organism evidence="12 13">
    <name type="scientific">Salininema proteolyticum</name>
    <dbReference type="NCBI Taxonomy" id="1607685"/>
    <lineage>
        <taxon>Bacteria</taxon>
        <taxon>Bacillati</taxon>
        <taxon>Actinomycetota</taxon>
        <taxon>Actinomycetes</taxon>
        <taxon>Glycomycetales</taxon>
        <taxon>Glycomycetaceae</taxon>
        <taxon>Salininema</taxon>
    </lineage>
</organism>
<dbReference type="PANTHER" id="PTHR43527:SF2">
    <property type="entry name" value="4-DIPHOSPHOCYTIDYL-2-C-METHYL-D-ERYTHRITOL KINASE, CHLOROPLASTIC"/>
    <property type="match status" value="1"/>
</dbReference>
<keyword evidence="9" id="KW-0414">Isoprene biosynthesis</keyword>
<evidence type="ECO:0000256" key="9">
    <source>
        <dbReference type="HAMAP-Rule" id="MF_00061"/>
    </source>
</evidence>
<evidence type="ECO:0000256" key="7">
    <source>
        <dbReference type="ARBA" id="ARBA00022840"/>
    </source>
</evidence>
<dbReference type="Pfam" id="PF08544">
    <property type="entry name" value="GHMP_kinases_C"/>
    <property type="match status" value="1"/>
</dbReference>
<gene>
    <name evidence="9" type="primary">ispE</name>
    <name evidence="12" type="ORF">ACFPET_19585</name>
</gene>
<dbReference type="RefSeq" id="WP_380624368.1">
    <property type="nucleotide sequence ID" value="NZ_JBHSDK010000030.1"/>
</dbReference>
<feature type="domain" description="GHMP kinase C-terminal" evidence="11">
    <location>
        <begin position="236"/>
        <end position="305"/>
    </location>
</feature>
<dbReference type="EMBL" id="JBHSDK010000030">
    <property type="protein sequence ID" value="MFC4337405.1"/>
    <property type="molecule type" value="Genomic_DNA"/>
</dbReference>
<dbReference type="GO" id="GO:0050515">
    <property type="term" value="F:4-(cytidine 5'-diphospho)-2-C-methyl-D-erythritol kinase activity"/>
    <property type="evidence" value="ECO:0007669"/>
    <property type="project" value="UniProtKB-EC"/>
</dbReference>
<dbReference type="HAMAP" id="MF_00061">
    <property type="entry name" value="IspE"/>
    <property type="match status" value="1"/>
</dbReference>
<dbReference type="InterPro" id="IPR014721">
    <property type="entry name" value="Ribsml_uS5_D2-typ_fold_subgr"/>
</dbReference>
<evidence type="ECO:0000256" key="1">
    <source>
        <dbReference type="ARBA" id="ARBA00009684"/>
    </source>
</evidence>
<dbReference type="NCBIfam" id="NF002870">
    <property type="entry name" value="PRK03188.1"/>
    <property type="match status" value="1"/>
</dbReference>
<keyword evidence="5 9" id="KW-0547">Nucleotide-binding</keyword>
<keyword evidence="4 9" id="KW-0808">Transferase</keyword>
<comment type="catalytic activity">
    <reaction evidence="9">
        <text>4-CDP-2-C-methyl-D-erythritol + ATP = 4-CDP-2-C-methyl-D-erythritol 2-phosphate + ADP + H(+)</text>
        <dbReference type="Rhea" id="RHEA:18437"/>
        <dbReference type="ChEBI" id="CHEBI:15378"/>
        <dbReference type="ChEBI" id="CHEBI:30616"/>
        <dbReference type="ChEBI" id="CHEBI:57823"/>
        <dbReference type="ChEBI" id="CHEBI:57919"/>
        <dbReference type="ChEBI" id="CHEBI:456216"/>
        <dbReference type="EC" id="2.7.1.148"/>
    </reaction>
</comment>
<dbReference type="InterPro" id="IPR013750">
    <property type="entry name" value="GHMP_kinase_C_dom"/>
</dbReference>
<comment type="function">
    <text evidence="9">Catalyzes the phosphorylation of the position 2 hydroxy group of 4-diphosphocytidyl-2C-methyl-D-erythritol.</text>
</comment>
<keyword evidence="7 9" id="KW-0067">ATP-binding</keyword>
<proteinExistence type="inferred from homology"/>
<keyword evidence="6 9" id="KW-0418">Kinase</keyword>
<comment type="similarity">
    <text evidence="1 9">Belongs to the GHMP kinase family. IspE subfamily.</text>
</comment>
<evidence type="ECO:0000256" key="6">
    <source>
        <dbReference type="ARBA" id="ARBA00022777"/>
    </source>
</evidence>
<dbReference type="InterPro" id="IPR004424">
    <property type="entry name" value="IspE"/>
</dbReference>
<evidence type="ECO:0000256" key="4">
    <source>
        <dbReference type="ARBA" id="ARBA00022679"/>
    </source>
</evidence>
<sequence>MGRYPGTENEECSVGLSETARGNDGDAVAVDVGAKINPHLGVGPVRADGLHELTTVYQAVSLYDTVTVRPGKRGAGISLAIEGEGAGDLPTGEDNLAHKAAKLLALYANVEPDVDIHLRKRIPVAGGLAGGSADAAGSLVACKRLWNVDIGREQLDQLAGGLGSDVPFCLYGGTAVGTGHGEKVEPLETQASYHWVVATSHTQISTPECYKEVDRLRENGIGRYSDDIRELCRAYRDRAEPDELAHLLVNDMEAAAVSLRPDLASVMHGGLEEGALTAHVSGSGPTVLFLARDAQHASALARRVKMRGGVRAVLTAQGPVAGPEA</sequence>
<reference evidence="13" key="1">
    <citation type="journal article" date="2019" name="Int. J. Syst. Evol. Microbiol.">
        <title>The Global Catalogue of Microorganisms (GCM) 10K type strain sequencing project: providing services to taxonomists for standard genome sequencing and annotation.</title>
        <authorList>
            <consortium name="The Broad Institute Genomics Platform"/>
            <consortium name="The Broad Institute Genome Sequencing Center for Infectious Disease"/>
            <person name="Wu L."/>
            <person name="Ma J."/>
        </authorList>
    </citation>
    <scope>NUCLEOTIDE SEQUENCE [LARGE SCALE GENOMIC DNA]</scope>
    <source>
        <strain evidence="13">IBRC-M 10908</strain>
    </source>
</reference>
<dbReference type="Gene3D" id="3.30.70.890">
    <property type="entry name" value="GHMP kinase, C-terminal domain"/>
    <property type="match status" value="1"/>
</dbReference>
<evidence type="ECO:0000256" key="8">
    <source>
        <dbReference type="ARBA" id="ARBA00032554"/>
    </source>
</evidence>
<evidence type="ECO:0000256" key="3">
    <source>
        <dbReference type="ARBA" id="ARBA00017473"/>
    </source>
</evidence>
<evidence type="ECO:0000256" key="2">
    <source>
        <dbReference type="ARBA" id="ARBA00012052"/>
    </source>
</evidence>
<accession>A0ABV8U3S6</accession>
<comment type="pathway">
    <text evidence="9">Isoprenoid biosynthesis; isopentenyl diphosphate biosynthesis via DXP pathway; isopentenyl diphosphate from 1-deoxy-D-xylulose 5-phosphate: step 3/6.</text>
</comment>
<feature type="domain" description="GHMP kinase N-terminal" evidence="10">
    <location>
        <begin position="95"/>
        <end position="173"/>
    </location>
</feature>
<dbReference type="Pfam" id="PF00288">
    <property type="entry name" value="GHMP_kinases_N"/>
    <property type="match status" value="1"/>
</dbReference>
<dbReference type="PANTHER" id="PTHR43527">
    <property type="entry name" value="4-DIPHOSPHOCYTIDYL-2-C-METHYL-D-ERYTHRITOL KINASE, CHLOROPLASTIC"/>
    <property type="match status" value="1"/>
</dbReference>
<dbReference type="NCBIfam" id="TIGR00154">
    <property type="entry name" value="ispE"/>
    <property type="match status" value="1"/>
</dbReference>
<dbReference type="Gene3D" id="3.30.230.10">
    <property type="match status" value="1"/>
</dbReference>
<feature type="binding site" evidence="9">
    <location>
        <begin position="123"/>
        <end position="133"/>
    </location>
    <ligand>
        <name>ATP</name>
        <dbReference type="ChEBI" id="CHEBI:30616"/>
    </ligand>
</feature>
<feature type="active site" evidence="9">
    <location>
        <position position="35"/>
    </location>
</feature>
<protein>
    <recommendedName>
        <fullName evidence="3 9">4-diphosphocytidyl-2-C-methyl-D-erythritol kinase</fullName>
        <shortName evidence="9">CMK</shortName>
        <ecNumber evidence="2 9">2.7.1.148</ecNumber>
    </recommendedName>
    <alternativeName>
        <fullName evidence="8 9">4-(cytidine-5'-diphospho)-2-C-methyl-D-erythritol kinase</fullName>
    </alternativeName>
</protein>
<dbReference type="SUPFAM" id="SSF55060">
    <property type="entry name" value="GHMP Kinase, C-terminal domain"/>
    <property type="match status" value="1"/>
</dbReference>
<feature type="active site" evidence="9">
    <location>
        <position position="165"/>
    </location>
</feature>
<dbReference type="InterPro" id="IPR020568">
    <property type="entry name" value="Ribosomal_Su5_D2-typ_SF"/>
</dbReference>
<name>A0ABV8U3S6_9ACTN</name>
<evidence type="ECO:0000313" key="13">
    <source>
        <dbReference type="Proteomes" id="UP001595823"/>
    </source>
</evidence>
<evidence type="ECO:0000256" key="5">
    <source>
        <dbReference type="ARBA" id="ARBA00022741"/>
    </source>
</evidence>
<dbReference type="PIRSF" id="PIRSF010376">
    <property type="entry name" value="IspE"/>
    <property type="match status" value="1"/>
</dbReference>
<dbReference type="InterPro" id="IPR036554">
    <property type="entry name" value="GHMP_kinase_C_sf"/>
</dbReference>
<dbReference type="Proteomes" id="UP001595823">
    <property type="component" value="Unassembled WGS sequence"/>
</dbReference>
<evidence type="ECO:0000313" key="12">
    <source>
        <dbReference type="EMBL" id="MFC4337405.1"/>
    </source>
</evidence>
<dbReference type="EC" id="2.7.1.148" evidence="2 9"/>
<dbReference type="InterPro" id="IPR006204">
    <property type="entry name" value="GHMP_kinase_N_dom"/>
</dbReference>
<evidence type="ECO:0000259" key="11">
    <source>
        <dbReference type="Pfam" id="PF08544"/>
    </source>
</evidence>